<gene>
    <name evidence="7" type="ordered locus">Ferp_1970</name>
</gene>
<evidence type="ECO:0000256" key="4">
    <source>
        <dbReference type="ARBA" id="ARBA00022982"/>
    </source>
</evidence>
<dbReference type="NCBIfam" id="TIGR00332">
    <property type="entry name" value="neela_ferrous"/>
    <property type="match status" value="1"/>
</dbReference>
<evidence type="ECO:0000256" key="3">
    <source>
        <dbReference type="ARBA" id="ARBA00022723"/>
    </source>
</evidence>
<dbReference type="KEGG" id="fpl:Ferp_1970"/>
<dbReference type="RefSeq" id="WP_012966446.1">
    <property type="nucleotide sequence ID" value="NC_013849.1"/>
</dbReference>
<keyword evidence="3" id="KW-0479">Metal-binding</keyword>
<keyword evidence="5" id="KW-0408">Iron</keyword>
<sequence>MELLQTADWKKEKHVPVIEVLKWDNGVVEVKVSVGKEIPHPNTTEHHIAWIELIFHPEGEKFPYVVGRTEFAAHGASVEGPNTSGVYTEPVAHFTFKTEKGGKLIAFSYCNIHGLWMNETELK</sequence>
<dbReference type="InterPro" id="IPR051233">
    <property type="entry name" value="Desulfoferrodoxin_SOR"/>
</dbReference>
<evidence type="ECO:0000259" key="6">
    <source>
        <dbReference type="Pfam" id="PF01880"/>
    </source>
</evidence>
<comment type="similarity">
    <text evidence="1">Belongs to the desulfoferrodoxin family.</text>
</comment>
<reference evidence="8" key="1">
    <citation type="submission" date="2010-02" db="EMBL/GenBank/DDBJ databases">
        <title>Complete sequence of Ferroglobus placidus DSM 10642.</title>
        <authorList>
            <consortium name="US DOE Joint Genome Institute"/>
            <person name="Lucas S."/>
            <person name="Copeland A."/>
            <person name="Lapidus A."/>
            <person name="Cheng J.-F."/>
            <person name="Bruce D."/>
            <person name="Goodwin L."/>
            <person name="Pitluck S."/>
            <person name="Saunders E."/>
            <person name="Brettin T."/>
            <person name="Detter J.C."/>
            <person name="Han C."/>
            <person name="Tapia R."/>
            <person name="Larimer F."/>
            <person name="Land M."/>
            <person name="Hauser L."/>
            <person name="Kyrpides N."/>
            <person name="Ivanova N."/>
            <person name="Holmes D."/>
            <person name="Lovley D."/>
            <person name="Kyrpides N."/>
            <person name="Anderson I.J."/>
            <person name="Woyke T."/>
        </authorList>
    </citation>
    <scope>NUCLEOTIDE SEQUENCE [LARGE SCALE GENOMIC DNA]</scope>
    <source>
        <strain evidence="8">DSM 10642 / AEDII12DO</strain>
    </source>
</reference>
<organism evidence="7 8">
    <name type="scientific">Ferroglobus placidus (strain DSM 10642 / AEDII12DO)</name>
    <dbReference type="NCBI Taxonomy" id="589924"/>
    <lineage>
        <taxon>Archaea</taxon>
        <taxon>Methanobacteriati</taxon>
        <taxon>Methanobacteriota</taxon>
        <taxon>Archaeoglobi</taxon>
        <taxon>Archaeoglobales</taxon>
        <taxon>Archaeoglobaceae</taxon>
        <taxon>Ferroglobus</taxon>
    </lineage>
</organism>
<dbReference type="PaxDb" id="589924-Ferp_1970"/>
<dbReference type="InterPro" id="IPR036073">
    <property type="entry name" value="Desulfoferrodoxin_Fe-bd_dom_sf"/>
</dbReference>
<dbReference type="PANTHER" id="PTHR36541:SF1">
    <property type="entry name" value="SUPEROXIDE REDUCTASE-RELATED"/>
    <property type="match status" value="1"/>
</dbReference>
<dbReference type="Proteomes" id="UP000002613">
    <property type="component" value="Chromosome"/>
</dbReference>
<dbReference type="GO" id="GO:0050605">
    <property type="term" value="F:superoxide reductase activity"/>
    <property type="evidence" value="ECO:0007669"/>
    <property type="project" value="UniProtKB-EC"/>
</dbReference>
<dbReference type="EC" id="1.15.1.2" evidence="7"/>
<dbReference type="eggNOG" id="arCOG02146">
    <property type="taxonomic scope" value="Archaea"/>
</dbReference>
<keyword evidence="7" id="KW-0560">Oxidoreductase</keyword>
<accession>D3S044</accession>
<dbReference type="Gene3D" id="2.60.40.730">
    <property type="entry name" value="SOR catalytic domain"/>
    <property type="match status" value="1"/>
</dbReference>
<evidence type="ECO:0000256" key="2">
    <source>
        <dbReference type="ARBA" id="ARBA00022448"/>
    </source>
</evidence>
<evidence type="ECO:0000313" key="8">
    <source>
        <dbReference type="Proteomes" id="UP000002613"/>
    </source>
</evidence>
<proteinExistence type="inferred from homology"/>
<dbReference type="EMBL" id="CP001899">
    <property type="protein sequence ID" value="ADC66107.1"/>
    <property type="molecule type" value="Genomic_DNA"/>
</dbReference>
<dbReference type="CDD" id="cd03172">
    <property type="entry name" value="SORL_classII"/>
    <property type="match status" value="1"/>
</dbReference>
<name>D3S044_FERPA</name>
<evidence type="ECO:0000256" key="1">
    <source>
        <dbReference type="ARBA" id="ARBA00005941"/>
    </source>
</evidence>
<feature type="domain" description="Desulfoferrodoxin ferrous iron-binding" evidence="6">
    <location>
        <begin position="7"/>
        <end position="118"/>
    </location>
</feature>
<dbReference type="GO" id="GO:0005506">
    <property type="term" value="F:iron ion binding"/>
    <property type="evidence" value="ECO:0007669"/>
    <property type="project" value="InterPro"/>
</dbReference>
<reference evidence="7 8" key="2">
    <citation type="journal article" date="2011" name="Stand. Genomic Sci.">
        <title>Complete genome sequence of Ferroglobus placidus AEDII12DO.</title>
        <authorList>
            <person name="Anderson I."/>
            <person name="Risso C."/>
            <person name="Holmes D."/>
            <person name="Lucas S."/>
            <person name="Copeland A."/>
            <person name="Lapidus A."/>
            <person name="Cheng J.F."/>
            <person name="Bruce D."/>
            <person name="Goodwin L."/>
            <person name="Pitluck S."/>
            <person name="Saunders E."/>
            <person name="Brettin T."/>
            <person name="Detter J.C."/>
            <person name="Han C."/>
            <person name="Tapia R."/>
            <person name="Larimer F."/>
            <person name="Land M."/>
            <person name="Hauser L."/>
            <person name="Woyke T."/>
            <person name="Lovley D."/>
            <person name="Kyrpides N."/>
            <person name="Ivanova N."/>
        </authorList>
    </citation>
    <scope>NUCLEOTIDE SEQUENCE [LARGE SCALE GENOMIC DNA]</scope>
    <source>
        <strain evidence="8">DSM 10642 / AEDII12DO</strain>
    </source>
</reference>
<dbReference type="Pfam" id="PF01880">
    <property type="entry name" value="Desulfoferrodox"/>
    <property type="match status" value="1"/>
</dbReference>
<keyword evidence="4" id="KW-0249">Electron transport</keyword>
<dbReference type="STRING" id="589924.Ferp_1970"/>
<keyword evidence="8" id="KW-1185">Reference proteome</keyword>
<dbReference type="HOGENOM" id="CLU_118960_2_1_2"/>
<dbReference type="SUPFAM" id="SSF49367">
    <property type="entry name" value="Superoxide reductase-like"/>
    <property type="match status" value="1"/>
</dbReference>
<protein>
    <submittedName>
        <fullName evidence="7">Superoxide reductase</fullName>
        <ecNumber evidence="7">1.15.1.2</ecNumber>
    </submittedName>
</protein>
<dbReference type="InterPro" id="IPR002742">
    <property type="entry name" value="Desulfoferrodoxin_Fe-bd_dom"/>
</dbReference>
<dbReference type="AlphaFoldDB" id="D3S044"/>
<keyword evidence="2" id="KW-0813">Transport</keyword>
<dbReference type="OrthoDB" id="30725at2157"/>
<dbReference type="GeneID" id="8779502"/>
<evidence type="ECO:0000313" key="7">
    <source>
        <dbReference type="EMBL" id="ADC66107.1"/>
    </source>
</evidence>
<evidence type="ECO:0000256" key="5">
    <source>
        <dbReference type="ARBA" id="ARBA00023004"/>
    </source>
</evidence>
<dbReference type="PANTHER" id="PTHR36541">
    <property type="entry name" value="SUPEROXIDE REDUCTASE-RELATED"/>
    <property type="match status" value="1"/>
</dbReference>